<name>A0A087A9N0_9BIFI</name>
<organism evidence="2 3">
    <name type="scientific">Bifidobacterium callitrichos DSM 23973</name>
    <dbReference type="NCBI Taxonomy" id="1437609"/>
    <lineage>
        <taxon>Bacteria</taxon>
        <taxon>Bacillati</taxon>
        <taxon>Actinomycetota</taxon>
        <taxon>Actinomycetes</taxon>
        <taxon>Bifidobacteriales</taxon>
        <taxon>Bifidobacteriaceae</taxon>
        <taxon>Bifidobacterium</taxon>
    </lineage>
</organism>
<dbReference type="EMBL" id="JGYS01000005">
    <property type="protein sequence ID" value="KFI55480.1"/>
    <property type="molecule type" value="Genomic_DNA"/>
</dbReference>
<feature type="transmembrane region" description="Helical" evidence="1">
    <location>
        <begin position="154"/>
        <end position="174"/>
    </location>
</feature>
<gene>
    <name evidence="2" type="ORF">BCAL_0738</name>
</gene>
<protein>
    <submittedName>
        <fullName evidence="2">Histidine kinase</fullName>
    </submittedName>
</protein>
<keyword evidence="1" id="KW-1133">Transmembrane helix</keyword>
<keyword evidence="1" id="KW-0472">Membrane</keyword>
<proteinExistence type="predicted"/>
<feature type="transmembrane region" description="Helical" evidence="1">
    <location>
        <begin position="88"/>
        <end position="107"/>
    </location>
</feature>
<reference evidence="2 3" key="1">
    <citation type="submission" date="2014-03" db="EMBL/GenBank/DDBJ databases">
        <title>Genomics of Bifidobacteria.</title>
        <authorList>
            <person name="Ventura M."/>
            <person name="Milani C."/>
            <person name="Lugli G.A."/>
        </authorList>
    </citation>
    <scope>NUCLEOTIDE SEQUENCE [LARGE SCALE GENOMIC DNA]</scope>
    <source>
        <strain evidence="2 3">DSM 23973</strain>
    </source>
</reference>
<evidence type="ECO:0000256" key="1">
    <source>
        <dbReference type="SAM" id="Phobius"/>
    </source>
</evidence>
<accession>A0A087A9N0</accession>
<keyword evidence="1" id="KW-0812">Transmembrane</keyword>
<comment type="caution">
    <text evidence="2">The sequence shown here is derived from an EMBL/GenBank/DDBJ whole genome shotgun (WGS) entry which is preliminary data.</text>
</comment>
<evidence type="ECO:0000313" key="3">
    <source>
        <dbReference type="Proteomes" id="UP000029072"/>
    </source>
</evidence>
<feature type="transmembrane region" description="Helical" evidence="1">
    <location>
        <begin position="52"/>
        <end position="82"/>
    </location>
</feature>
<dbReference type="GO" id="GO:0016301">
    <property type="term" value="F:kinase activity"/>
    <property type="evidence" value="ECO:0007669"/>
    <property type="project" value="UniProtKB-KW"/>
</dbReference>
<dbReference type="Proteomes" id="UP000029072">
    <property type="component" value="Unassembled WGS sequence"/>
</dbReference>
<dbReference type="AlphaFoldDB" id="A0A087A9N0"/>
<keyword evidence="2" id="KW-0808">Transferase</keyword>
<dbReference type="STRING" id="1437609.BCAL_0738"/>
<evidence type="ECO:0000313" key="2">
    <source>
        <dbReference type="EMBL" id="KFI55480.1"/>
    </source>
</evidence>
<feature type="transmembrane region" description="Helical" evidence="1">
    <location>
        <begin position="20"/>
        <end position="40"/>
    </location>
</feature>
<feature type="transmembrane region" description="Helical" evidence="1">
    <location>
        <begin position="114"/>
        <end position="134"/>
    </location>
</feature>
<dbReference type="eggNOG" id="COG4585">
    <property type="taxonomic scope" value="Bacteria"/>
</dbReference>
<keyword evidence="2" id="KW-0418">Kinase</keyword>
<sequence>MFGIIKDDVANLLSRYHRGYPWTYMPSAICILLCCIALPLMEINYSIAQSSLLIVSCTALLIVNIYPYVGSWMILLCWVIGVFPGADIILPNSYFISCMFAVAVLGYCNIEQGIAGTIVIGIISFMTRVVSGSLNTFEMDLVVGTSHTLPNMLFLYLLFPVSALLLSMLVGYVMRQEQDKALMRQRLRECRTRDAVTEKLHDHIANDITDAVLILRHHMQISPSDNAELSNALQSMMHANIGVRQLINQLNEGTADGFDLNDEKRLPQSVLPDRLRQIGDRQRQRLTAMGFNGSILLPDTSDHEDTPEVVALLTGLMRESLGNIASHADPRFDYVFSIETLPRQYIMRVTDVPLKRMSDDMHHMHSGLGRYGERLHRYGGSMRVSQDAGRWSMEAVIKR</sequence>